<name>A0A8T1UQX4_9STRA</name>
<dbReference type="InterPro" id="IPR013087">
    <property type="entry name" value="Znf_C2H2_type"/>
</dbReference>
<feature type="region of interest" description="Disordered" evidence="11">
    <location>
        <begin position="394"/>
        <end position="423"/>
    </location>
</feature>
<feature type="domain" description="ELMO" evidence="13">
    <location>
        <begin position="144"/>
        <end position="304"/>
    </location>
</feature>
<keyword evidence="6 10" id="KW-0863">Zinc-finger</keyword>
<evidence type="ECO:0000256" key="6">
    <source>
        <dbReference type="ARBA" id="ARBA00022771"/>
    </source>
</evidence>
<dbReference type="PROSITE" id="PS00028">
    <property type="entry name" value="ZINC_FINGER_C2H2_1"/>
    <property type="match status" value="1"/>
</dbReference>
<proteinExistence type="inferred from homology"/>
<evidence type="ECO:0000256" key="4">
    <source>
        <dbReference type="ARBA" id="ARBA00022517"/>
    </source>
</evidence>
<dbReference type="PANTHER" id="PTHR12771">
    <property type="entry name" value="ENGULFMENT AND CELL MOTILITY"/>
    <property type="match status" value="1"/>
</dbReference>
<protein>
    <recommendedName>
        <fullName evidence="16">C2H2-type domain-containing protein</fullName>
    </recommendedName>
</protein>
<dbReference type="GO" id="GO:0005634">
    <property type="term" value="C:nucleus"/>
    <property type="evidence" value="ECO:0007669"/>
    <property type="project" value="UniProtKB-SubCell"/>
</dbReference>
<dbReference type="VEuPathDB" id="FungiDB:PC110_g11746"/>
<gene>
    <name evidence="14" type="ORF">JG687_00004547</name>
</gene>
<dbReference type="Pfam" id="PF04727">
    <property type="entry name" value="ELMO_CED12"/>
    <property type="match status" value="1"/>
</dbReference>
<dbReference type="OrthoDB" id="67155at2759"/>
<evidence type="ECO:0000256" key="5">
    <source>
        <dbReference type="ARBA" id="ARBA00022723"/>
    </source>
</evidence>
<evidence type="ECO:0000256" key="1">
    <source>
        <dbReference type="ARBA" id="ARBA00004123"/>
    </source>
</evidence>
<evidence type="ECO:0000313" key="14">
    <source>
        <dbReference type="EMBL" id="KAG6966968.1"/>
    </source>
</evidence>
<feature type="domain" description="C2H2-type" evidence="12">
    <location>
        <begin position="357"/>
        <end position="386"/>
    </location>
</feature>
<dbReference type="VEuPathDB" id="FungiDB:PC110_g11747"/>
<dbReference type="EMBL" id="JAENGZ010000158">
    <property type="protein sequence ID" value="KAG6966968.1"/>
    <property type="molecule type" value="Genomic_DNA"/>
</dbReference>
<keyword evidence="7" id="KW-0862">Zinc</keyword>
<dbReference type="GO" id="GO:0005737">
    <property type="term" value="C:cytoplasm"/>
    <property type="evidence" value="ECO:0007669"/>
    <property type="project" value="UniProtKB-SubCell"/>
</dbReference>
<accession>A0A8T1UQX4</accession>
<dbReference type="PROSITE" id="PS50157">
    <property type="entry name" value="ZINC_FINGER_C2H2_2"/>
    <property type="match status" value="1"/>
</dbReference>
<dbReference type="GO" id="GO:0008270">
    <property type="term" value="F:zinc ion binding"/>
    <property type="evidence" value="ECO:0007669"/>
    <property type="project" value="UniProtKB-KW"/>
</dbReference>
<dbReference type="GO" id="GO:0043021">
    <property type="term" value="F:ribonucleoprotein complex binding"/>
    <property type="evidence" value="ECO:0007669"/>
    <property type="project" value="UniProtKB-ARBA"/>
</dbReference>
<dbReference type="AlphaFoldDB" id="A0A8T1UQX4"/>
<dbReference type="Proteomes" id="UP000688947">
    <property type="component" value="Unassembled WGS sequence"/>
</dbReference>
<dbReference type="Pfam" id="PF12171">
    <property type="entry name" value="zf-C2H2_jaz"/>
    <property type="match status" value="1"/>
</dbReference>
<evidence type="ECO:0000256" key="8">
    <source>
        <dbReference type="ARBA" id="ARBA00023242"/>
    </source>
</evidence>
<evidence type="ECO:0000259" key="13">
    <source>
        <dbReference type="PROSITE" id="PS51335"/>
    </source>
</evidence>
<dbReference type="PANTHER" id="PTHR12771:SF51">
    <property type="entry name" value="LD01482P"/>
    <property type="match status" value="1"/>
</dbReference>
<organism evidence="14 15">
    <name type="scientific">Phytophthora cactorum</name>
    <dbReference type="NCBI Taxonomy" id="29920"/>
    <lineage>
        <taxon>Eukaryota</taxon>
        <taxon>Sar</taxon>
        <taxon>Stramenopiles</taxon>
        <taxon>Oomycota</taxon>
        <taxon>Peronosporomycetes</taxon>
        <taxon>Peronosporales</taxon>
        <taxon>Peronosporaceae</taxon>
        <taxon>Phytophthora</taxon>
    </lineage>
</organism>
<evidence type="ECO:0000259" key="12">
    <source>
        <dbReference type="PROSITE" id="PS50157"/>
    </source>
</evidence>
<keyword evidence="8" id="KW-0539">Nucleus</keyword>
<dbReference type="InterPro" id="IPR022755">
    <property type="entry name" value="Znf_C2H2_jaz"/>
</dbReference>
<evidence type="ECO:0000313" key="15">
    <source>
        <dbReference type="Proteomes" id="UP000688947"/>
    </source>
</evidence>
<dbReference type="GO" id="GO:0042254">
    <property type="term" value="P:ribosome biogenesis"/>
    <property type="evidence" value="ECO:0007669"/>
    <property type="project" value="UniProtKB-KW"/>
</dbReference>
<evidence type="ECO:0000256" key="11">
    <source>
        <dbReference type="SAM" id="MobiDB-lite"/>
    </source>
</evidence>
<keyword evidence="5" id="KW-0479">Metal-binding</keyword>
<evidence type="ECO:0000256" key="10">
    <source>
        <dbReference type="PROSITE-ProRule" id="PRU00042"/>
    </source>
</evidence>
<reference evidence="14" key="1">
    <citation type="submission" date="2021-01" db="EMBL/GenBank/DDBJ databases">
        <title>Phytophthora aleatoria, a newly-described species from Pinus radiata is distinct from Phytophthora cactorum isolates based on comparative genomics.</title>
        <authorList>
            <person name="Mcdougal R."/>
            <person name="Panda P."/>
            <person name="Williams N."/>
            <person name="Studholme D.J."/>
        </authorList>
    </citation>
    <scope>NUCLEOTIDE SEQUENCE</scope>
    <source>
        <strain evidence="14">NZFS 3830</strain>
    </source>
</reference>
<evidence type="ECO:0000256" key="9">
    <source>
        <dbReference type="ARBA" id="ARBA00038064"/>
    </source>
</evidence>
<comment type="similarity">
    <text evidence="9">Belongs to the ZNF593/BUD20 C2H2-type zinc-finger protein family.</text>
</comment>
<dbReference type="PROSITE" id="PS51335">
    <property type="entry name" value="ELMO"/>
    <property type="match status" value="1"/>
</dbReference>
<sequence length="423" mass="48683">MSAGPRVRRAAAANETVVVRIWRWVKITIWHVFYGQNEWQHLCSPTGAGVDEEERIVRFRTELALSAQMVQTCNVVFDNEPFPVCGVTMDATLHDVATRAKLDERDATLMTNVRSCLQRCNFVNKVYARVYALKNEAYSSSKPEHEELLEQLWTNLKPDVRREGGRITKEWGEIGFQGTDPMSDFRGMGLFSLVQLIHFAKGYKIEAQRALEESNHPTRWYPFAVTGINVTAFMIELIDERLLDIKLYRHAANDDVDSGLKQLHDVYATIFTRFNKLWVDTNPRDVMAFPSIFQSLKDDIRHEARAHAKKKQYKRGHATKNRARDIDQIQDDLSVEKMTGKSMAFEEDEDLPGLGQFYCTPCGRHFIDAKTRDVHLKTKVHKRRLKDVAQKQYTQNEAMEGAGKGIETYKPAHPKETDDMDDL</sequence>
<comment type="subcellular location">
    <subcellularLocation>
        <location evidence="2">Cytoplasm</location>
    </subcellularLocation>
    <subcellularLocation>
        <location evidence="1">Nucleus</location>
    </subcellularLocation>
</comment>
<dbReference type="InterPro" id="IPR006816">
    <property type="entry name" value="ELMO_dom"/>
</dbReference>
<comment type="caution">
    <text evidence="14">The sequence shown here is derived from an EMBL/GenBank/DDBJ whole genome shotgun (WGS) entry which is preliminary data.</text>
</comment>
<keyword evidence="3" id="KW-0963">Cytoplasm</keyword>
<evidence type="ECO:0000256" key="7">
    <source>
        <dbReference type="ARBA" id="ARBA00022833"/>
    </source>
</evidence>
<dbReference type="FunFam" id="3.30.160.60:FF:000299">
    <property type="entry name" value="Zinc finger protein 593"/>
    <property type="match status" value="1"/>
</dbReference>
<evidence type="ECO:0008006" key="16">
    <source>
        <dbReference type="Google" id="ProtNLM"/>
    </source>
</evidence>
<dbReference type="InterPro" id="IPR050868">
    <property type="entry name" value="ELMO_domain-containing"/>
</dbReference>
<keyword evidence="4" id="KW-0690">Ribosome biogenesis</keyword>
<evidence type="ECO:0000256" key="3">
    <source>
        <dbReference type="ARBA" id="ARBA00022490"/>
    </source>
</evidence>
<evidence type="ECO:0000256" key="2">
    <source>
        <dbReference type="ARBA" id="ARBA00004496"/>
    </source>
</evidence>